<feature type="transmembrane region" description="Helical" evidence="12">
    <location>
        <begin position="336"/>
        <end position="354"/>
    </location>
</feature>
<accession>A0A915ATI4</accession>
<feature type="transmembrane region" description="Helical" evidence="12">
    <location>
        <begin position="241"/>
        <end position="259"/>
    </location>
</feature>
<protein>
    <submittedName>
        <fullName evidence="14">Protein YIF1</fullName>
    </submittedName>
</protein>
<keyword evidence="13" id="KW-1185">Reference proteome</keyword>
<dbReference type="GO" id="GO:0005789">
    <property type="term" value="C:endoplasmic reticulum membrane"/>
    <property type="evidence" value="ECO:0007669"/>
    <property type="project" value="UniProtKB-SubCell"/>
</dbReference>
<dbReference type="PANTHER" id="PTHR14083:SF0">
    <property type="entry name" value="YIP1D-INTERACTING FACTOR 1, ISOFORM C"/>
    <property type="match status" value="1"/>
</dbReference>
<sequence>RFTQFVDDPRVMSDPNWNWGDPRGRASDRTIYDQRWQQQSSTYLNPTQQKQVESNIGSSPTSGDYYRQHATTYGVTTSYQSYSQPTGTNDSLMQQHQADSFATFGVPQDMFGVSSMGNFPQQIMADPMLSAAKQIGTQFAEQQKQKFAKYLSAFQLRYYFAVDNAYVGKKLGILLFPFFHTDWAVRYDNSDAPIPPRFDVNAPDLYIPIMAFVTYILISGFVLGIQGRFTPEQLGIITTNAMAYLIFENIIVFVTKYIMNISQALSLWHSLAYSSYKFVGMNVSLVAFLIGGKVFYYATLAYTSLAIVLFLLRTVKNFVLDIQSMYSYDEGKKRKLYLLLFISFTQPFIMWWLTSDVTAFIPRKLGFAQLALSGMGLNEAISKGQVPLLPDGEVDYEALLKMP</sequence>
<dbReference type="InterPro" id="IPR005578">
    <property type="entry name" value="Yif1_fam"/>
</dbReference>
<dbReference type="Pfam" id="PF03878">
    <property type="entry name" value="YIF1"/>
    <property type="match status" value="1"/>
</dbReference>
<evidence type="ECO:0000256" key="9">
    <source>
        <dbReference type="ARBA" id="ARBA00023034"/>
    </source>
</evidence>
<comment type="similarity">
    <text evidence="3">Belongs to the YIF1 family.</text>
</comment>
<evidence type="ECO:0000256" key="3">
    <source>
        <dbReference type="ARBA" id="ARBA00009727"/>
    </source>
</evidence>
<reference evidence="14" key="1">
    <citation type="submission" date="2022-11" db="UniProtKB">
        <authorList>
            <consortium name="WormBaseParasite"/>
        </authorList>
    </citation>
    <scope>IDENTIFICATION</scope>
</reference>
<keyword evidence="10 12" id="KW-0472">Membrane</keyword>
<keyword evidence="4" id="KW-0813">Transport</keyword>
<proteinExistence type="inferred from homology"/>
<dbReference type="Proteomes" id="UP000887569">
    <property type="component" value="Unplaced"/>
</dbReference>
<dbReference type="GO" id="GO:0000139">
    <property type="term" value="C:Golgi membrane"/>
    <property type="evidence" value="ECO:0007669"/>
    <property type="project" value="UniProtKB-SubCell"/>
</dbReference>
<evidence type="ECO:0000256" key="5">
    <source>
        <dbReference type="ARBA" id="ARBA00022692"/>
    </source>
</evidence>
<comment type="subcellular location">
    <subcellularLocation>
        <location evidence="1">Endoplasmic reticulum membrane</location>
        <topology evidence="1">Multi-pass membrane protein</topology>
    </subcellularLocation>
    <subcellularLocation>
        <location evidence="2">Golgi apparatus membrane</location>
        <topology evidence="2">Multi-pass membrane protein</topology>
    </subcellularLocation>
</comment>
<dbReference type="GO" id="GO:0015031">
    <property type="term" value="P:protein transport"/>
    <property type="evidence" value="ECO:0007669"/>
    <property type="project" value="UniProtKB-KW"/>
</dbReference>
<evidence type="ECO:0000313" key="13">
    <source>
        <dbReference type="Proteomes" id="UP000887569"/>
    </source>
</evidence>
<feature type="transmembrane region" description="Helical" evidence="12">
    <location>
        <begin position="296"/>
        <end position="315"/>
    </location>
</feature>
<dbReference type="GO" id="GO:0005793">
    <property type="term" value="C:endoplasmic reticulum-Golgi intermediate compartment"/>
    <property type="evidence" value="ECO:0007669"/>
    <property type="project" value="TreeGrafter"/>
</dbReference>
<feature type="compositionally biased region" description="Polar residues" evidence="11">
    <location>
        <begin position="40"/>
        <end position="62"/>
    </location>
</feature>
<keyword evidence="6" id="KW-0256">Endoplasmic reticulum</keyword>
<feature type="region of interest" description="Disordered" evidence="11">
    <location>
        <begin position="40"/>
        <end position="63"/>
    </location>
</feature>
<evidence type="ECO:0000256" key="8">
    <source>
        <dbReference type="ARBA" id="ARBA00022989"/>
    </source>
</evidence>
<evidence type="ECO:0000313" key="14">
    <source>
        <dbReference type="WBParaSite" id="PgR013_g011_t06"/>
    </source>
</evidence>
<evidence type="ECO:0000256" key="4">
    <source>
        <dbReference type="ARBA" id="ARBA00022448"/>
    </source>
</evidence>
<dbReference type="PANTHER" id="PTHR14083">
    <property type="entry name" value="YIP1 INTERACTING FACTOR HOMOLOG YIF1 PROTEIN"/>
    <property type="match status" value="1"/>
</dbReference>
<feature type="region of interest" description="Disordered" evidence="11">
    <location>
        <begin position="1"/>
        <end position="26"/>
    </location>
</feature>
<dbReference type="GO" id="GO:0006888">
    <property type="term" value="P:endoplasmic reticulum to Golgi vesicle-mediated transport"/>
    <property type="evidence" value="ECO:0007669"/>
    <property type="project" value="InterPro"/>
</dbReference>
<keyword evidence="8 12" id="KW-1133">Transmembrane helix</keyword>
<evidence type="ECO:0000256" key="1">
    <source>
        <dbReference type="ARBA" id="ARBA00004477"/>
    </source>
</evidence>
<evidence type="ECO:0000256" key="6">
    <source>
        <dbReference type="ARBA" id="ARBA00022824"/>
    </source>
</evidence>
<evidence type="ECO:0000256" key="12">
    <source>
        <dbReference type="SAM" id="Phobius"/>
    </source>
</evidence>
<keyword evidence="7" id="KW-0653">Protein transport</keyword>
<evidence type="ECO:0000256" key="10">
    <source>
        <dbReference type="ARBA" id="ARBA00023136"/>
    </source>
</evidence>
<evidence type="ECO:0000256" key="2">
    <source>
        <dbReference type="ARBA" id="ARBA00004653"/>
    </source>
</evidence>
<feature type="transmembrane region" description="Helical" evidence="12">
    <location>
        <begin position="271"/>
        <end position="290"/>
    </location>
</feature>
<name>A0A915ATI4_PARUN</name>
<dbReference type="GO" id="GO:0030134">
    <property type="term" value="C:COPII-coated ER to Golgi transport vesicle"/>
    <property type="evidence" value="ECO:0007669"/>
    <property type="project" value="TreeGrafter"/>
</dbReference>
<dbReference type="WBParaSite" id="PgR013_g011_t06">
    <property type="protein sequence ID" value="PgR013_g011_t06"/>
    <property type="gene ID" value="PgR013_g011"/>
</dbReference>
<organism evidence="13 14">
    <name type="scientific">Parascaris univalens</name>
    <name type="common">Nematode worm</name>
    <dbReference type="NCBI Taxonomy" id="6257"/>
    <lineage>
        <taxon>Eukaryota</taxon>
        <taxon>Metazoa</taxon>
        <taxon>Ecdysozoa</taxon>
        <taxon>Nematoda</taxon>
        <taxon>Chromadorea</taxon>
        <taxon>Rhabditida</taxon>
        <taxon>Spirurina</taxon>
        <taxon>Ascaridomorpha</taxon>
        <taxon>Ascaridoidea</taxon>
        <taxon>Ascarididae</taxon>
        <taxon>Parascaris</taxon>
    </lineage>
</organism>
<evidence type="ECO:0000256" key="7">
    <source>
        <dbReference type="ARBA" id="ARBA00022927"/>
    </source>
</evidence>
<dbReference type="AlphaFoldDB" id="A0A915ATI4"/>
<evidence type="ECO:0000256" key="11">
    <source>
        <dbReference type="SAM" id="MobiDB-lite"/>
    </source>
</evidence>
<keyword evidence="5 12" id="KW-0812">Transmembrane</keyword>
<feature type="transmembrane region" description="Helical" evidence="12">
    <location>
        <begin position="205"/>
        <end position="229"/>
    </location>
</feature>
<keyword evidence="9" id="KW-0333">Golgi apparatus</keyword>